<proteinExistence type="predicted"/>
<dbReference type="Proteomes" id="UP000014071">
    <property type="component" value="Unassembled WGS sequence"/>
</dbReference>
<evidence type="ECO:0000313" key="1">
    <source>
        <dbReference type="EMBL" id="GAC95289.1"/>
    </source>
</evidence>
<protein>
    <submittedName>
        <fullName evidence="1">Uncharacterized protein</fullName>
    </submittedName>
</protein>
<dbReference type="HOGENOM" id="CLU_983950_0_0_1"/>
<accession>R9P230</accession>
<keyword evidence="2" id="KW-1185">Reference proteome</keyword>
<dbReference type="EMBL" id="DF238792">
    <property type="protein sequence ID" value="GAC95289.1"/>
    <property type="molecule type" value="Genomic_DNA"/>
</dbReference>
<evidence type="ECO:0000313" key="2">
    <source>
        <dbReference type="Proteomes" id="UP000014071"/>
    </source>
</evidence>
<dbReference type="RefSeq" id="XP_012188876.1">
    <property type="nucleotide sequence ID" value="XM_012333486.1"/>
</dbReference>
<sequence>MGMRKVEGVDGWLGRRSELVHDALLENERRMLHDLSGAGLSFAVGLARYARRRLDLYGSQRIDVLTSSAVPGLCSGGGGSARRRNECDVRHVPELSEVDRPKLDGASDVCFCSYSTKRSPTAGGSMQCLLSLCKEKGIAELCPGSTATNRREELHRIEDGPEQETAATPWPHLRSAAATIIATTNDAPGQRGLAVDAATDTRPAARGALLLIAASADSFVMLGLLRLPSFASFLRRDLLGMASRRDGTGNAEDSKKEKSQRLVFVFASRAKQSQMVAEAPLEN</sequence>
<reference evidence="2" key="1">
    <citation type="journal article" date="2013" name="Genome Announc.">
        <title>Draft genome sequence of the basidiomycetous yeast-like fungus Pseudozyma hubeiensis SY62, which produces an abundant amount of the biosurfactant mannosylerythritol lipids.</title>
        <authorList>
            <person name="Konishi M."/>
            <person name="Hatada Y."/>
            <person name="Horiuchi J."/>
        </authorList>
    </citation>
    <scope>NUCLEOTIDE SEQUENCE [LARGE SCALE GENOMIC DNA]</scope>
    <source>
        <strain evidence="2">SY62</strain>
    </source>
</reference>
<name>R9P230_PSEHS</name>
<dbReference type="AlphaFoldDB" id="R9P230"/>
<organism evidence="1 2">
    <name type="scientific">Pseudozyma hubeiensis (strain SY62)</name>
    <name type="common">Yeast</name>
    <dbReference type="NCBI Taxonomy" id="1305764"/>
    <lineage>
        <taxon>Eukaryota</taxon>
        <taxon>Fungi</taxon>
        <taxon>Dikarya</taxon>
        <taxon>Basidiomycota</taxon>
        <taxon>Ustilaginomycotina</taxon>
        <taxon>Ustilaginomycetes</taxon>
        <taxon>Ustilaginales</taxon>
        <taxon>Ustilaginaceae</taxon>
        <taxon>Pseudozyma</taxon>
    </lineage>
</organism>
<dbReference type="GeneID" id="24108155"/>
<gene>
    <name evidence="1" type="ORF">PHSY_002864</name>
</gene>